<evidence type="ECO:0000313" key="2">
    <source>
        <dbReference type="EMBL" id="TWU08795.1"/>
    </source>
</evidence>
<proteinExistence type="predicted"/>
<dbReference type="InterPro" id="IPR018490">
    <property type="entry name" value="cNMP-bd_dom_sf"/>
</dbReference>
<sequence length="159" mass="17384">MAAQNQTALQLIRQTGFLDDLSDEELAKIADISEIQQQDAGTVLFQEGTVCVSLFIVVTGSVALDMHVPRRGQIRILTVGAGEILGWSALWGSQRMTAMGTILDAATLVTIPGQRLQELCDADREIGYRVMQRMAVALSRRLLAARLQLLDLFSETQPA</sequence>
<dbReference type="InterPro" id="IPR000595">
    <property type="entry name" value="cNMP-bd_dom"/>
</dbReference>
<dbReference type="GO" id="GO:0003700">
    <property type="term" value="F:DNA-binding transcription factor activity"/>
    <property type="evidence" value="ECO:0007669"/>
    <property type="project" value="TreeGrafter"/>
</dbReference>
<dbReference type="PANTHER" id="PTHR24567">
    <property type="entry name" value="CRP FAMILY TRANSCRIPTIONAL REGULATORY PROTEIN"/>
    <property type="match status" value="1"/>
</dbReference>
<evidence type="ECO:0000313" key="3">
    <source>
        <dbReference type="Proteomes" id="UP000320735"/>
    </source>
</evidence>
<accession>A0A5C6B944</accession>
<dbReference type="GO" id="GO:0005829">
    <property type="term" value="C:cytosol"/>
    <property type="evidence" value="ECO:0007669"/>
    <property type="project" value="TreeGrafter"/>
</dbReference>
<dbReference type="InterPro" id="IPR050397">
    <property type="entry name" value="Env_Response_Regulators"/>
</dbReference>
<feature type="domain" description="Cyclic nucleotide-binding" evidence="1">
    <location>
        <begin position="17"/>
        <end position="119"/>
    </location>
</feature>
<dbReference type="Pfam" id="PF00027">
    <property type="entry name" value="cNMP_binding"/>
    <property type="match status" value="1"/>
</dbReference>
<reference evidence="2 3" key="1">
    <citation type="submission" date="2019-02" db="EMBL/GenBank/DDBJ databases">
        <title>Deep-cultivation of Planctomycetes and their phenomic and genomic characterization uncovers novel biology.</title>
        <authorList>
            <person name="Wiegand S."/>
            <person name="Jogler M."/>
            <person name="Boedeker C."/>
            <person name="Pinto D."/>
            <person name="Vollmers J."/>
            <person name="Rivas-Marin E."/>
            <person name="Kohn T."/>
            <person name="Peeters S.H."/>
            <person name="Heuer A."/>
            <person name="Rast P."/>
            <person name="Oberbeckmann S."/>
            <person name="Bunk B."/>
            <person name="Jeske O."/>
            <person name="Meyerdierks A."/>
            <person name="Storesund J.E."/>
            <person name="Kallscheuer N."/>
            <person name="Luecker S."/>
            <person name="Lage O.M."/>
            <person name="Pohl T."/>
            <person name="Merkel B.J."/>
            <person name="Hornburger P."/>
            <person name="Mueller R.-W."/>
            <person name="Bruemmer F."/>
            <person name="Labrenz M."/>
            <person name="Spormann A.M."/>
            <person name="Op Den Camp H."/>
            <person name="Overmann J."/>
            <person name="Amann R."/>
            <person name="Jetten M.S.M."/>
            <person name="Mascher T."/>
            <person name="Medema M.H."/>
            <person name="Devos D.P."/>
            <person name="Kaster A.-K."/>
            <person name="Ovreas L."/>
            <person name="Rohde M."/>
            <person name="Galperin M.Y."/>
            <person name="Jogler C."/>
        </authorList>
    </citation>
    <scope>NUCLEOTIDE SEQUENCE [LARGE SCALE GENOMIC DNA]</scope>
    <source>
        <strain evidence="2 3">CA54</strain>
    </source>
</reference>
<dbReference type="InterPro" id="IPR014710">
    <property type="entry name" value="RmlC-like_jellyroll"/>
</dbReference>
<dbReference type="EMBL" id="SJPP01000002">
    <property type="protein sequence ID" value="TWU08795.1"/>
    <property type="molecule type" value="Genomic_DNA"/>
</dbReference>
<dbReference type="Gene3D" id="2.60.120.10">
    <property type="entry name" value="Jelly Rolls"/>
    <property type="match status" value="1"/>
</dbReference>
<dbReference type="AlphaFoldDB" id="A0A5C6B944"/>
<name>A0A5C6B944_9PLAN</name>
<comment type="caution">
    <text evidence="2">The sequence shown here is derived from an EMBL/GenBank/DDBJ whole genome shotgun (WGS) entry which is preliminary data.</text>
</comment>
<dbReference type="Proteomes" id="UP000320735">
    <property type="component" value="Unassembled WGS sequence"/>
</dbReference>
<dbReference type="SUPFAM" id="SSF51206">
    <property type="entry name" value="cAMP-binding domain-like"/>
    <property type="match status" value="1"/>
</dbReference>
<dbReference type="PANTHER" id="PTHR24567:SF74">
    <property type="entry name" value="HTH-TYPE TRANSCRIPTIONAL REGULATOR ARCR"/>
    <property type="match status" value="1"/>
</dbReference>
<organism evidence="2 3">
    <name type="scientific">Symmachiella macrocystis</name>
    <dbReference type="NCBI Taxonomy" id="2527985"/>
    <lineage>
        <taxon>Bacteria</taxon>
        <taxon>Pseudomonadati</taxon>
        <taxon>Planctomycetota</taxon>
        <taxon>Planctomycetia</taxon>
        <taxon>Planctomycetales</taxon>
        <taxon>Planctomycetaceae</taxon>
        <taxon>Symmachiella</taxon>
    </lineage>
</organism>
<dbReference type="CDD" id="cd00038">
    <property type="entry name" value="CAP_ED"/>
    <property type="match status" value="1"/>
</dbReference>
<protein>
    <submittedName>
        <fullName evidence="2">Transcriptional activator FtrB</fullName>
    </submittedName>
</protein>
<dbReference type="PROSITE" id="PS50042">
    <property type="entry name" value="CNMP_BINDING_3"/>
    <property type="match status" value="1"/>
</dbReference>
<keyword evidence="3" id="KW-1185">Reference proteome</keyword>
<evidence type="ECO:0000259" key="1">
    <source>
        <dbReference type="PROSITE" id="PS50042"/>
    </source>
</evidence>
<gene>
    <name evidence="2" type="ORF">CA54_40320</name>
</gene>
<dbReference type="SMART" id="SM00100">
    <property type="entry name" value="cNMP"/>
    <property type="match status" value="1"/>
</dbReference>